<name>A0A165IB00_EXIGL</name>
<organism evidence="1 2">
    <name type="scientific">Exidia glandulosa HHB12029</name>
    <dbReference type="NCBI Taxonomy" id="1314781"/>
    <lineage>
        <taxon>Eukaryota</taxon>
        <taxon>Fungi</taxon>
        <taxon>Dikarya</taxon>
        <taxon>Basidiomycota</taxon>
        <taxon>Agaricomycotina</taxon>
        <taxon>Agaricomycetes</taxon>
        <taxon>Auriculariales</taxon>
        <taxon>Exidiaceae</taxon>
        <taxon>Exidia</taxon>
    </lineage>
</organism>
<keyword evidence="2" id="KW-1185">Reference proteome</keyword>
<dbReference type="EMBL" id="KV425995">
    <property type="protein sequence ID" value="KZV93154.1"/>
    <property type="molecule type" value="Genomic_DNA"/>
</dbReference>
<evidence type="ECO:0000313" key="1">
    <source>
        <dbReference type="EMBL" id="KZV93154.1"/>
    </source>
</evidence>
<dbReference type="Gene3D" id="3.90.79.10">
    <property type="entry name" value="Nucleoside Triphosphate Pyrophosphohydrolase"/>
    <property type="match status" value="1"/>
</dbReference>
<reference evidence="1 2" key="1">
    <citation type="journal article" date="2016" name="Mol. Biol. Evol.">
        <title>Comparative Genomics of Early-Diverging Mushroom-Forming Fungi Provides Insights into the Origins of Lignocellulose Decay Capabilities.</title>
        <authorList>
            <person name="Nagy L.G."/>
            <person name="Riley R."/>
            <person name="Tritt A."/>
            <person name="Adam C."/>
            <person name="Daum C."/>
            <person name="Floudas D."/>
            <person name="Sun H."/>
            <person name="Yadav J.S."/>
            <person name="Pangilinan J."/>
            <person name="Larsson K.H."/>
            <person name="Matsuura K."/>
            <person name="Barry K."/>
            <person name="Labutti K."/>
            <person name="Kuo R."/>
            <person name="Ohm R.A."/>
            <person name="Bhattacharya S.S."/>
            <person name="Shirouzu T."/>
            <person name="Yoshinaga Y."/>
            <person name="Martin F.M."/>
            <person name="Grigoriev I.V."/>
            <person name="Hibbett D.S."/>
        </authorList>
    </citation>
    <scope>NUCLEOTIDE SEQUENCE [LARGE SCALE GENOMIC DNA]</scope>
    <source>
        <strain evidence="1 2">HHB12029</strain>
    </source>
</reference>
<accession>A0A165IB00</accession>
<sequence>MVTQRTLGAQDQKFTFWFIARAHVAPHDGEPVKHDGTQTDSENFDSVFLEPEAAVNRLSFESDREVVRKAIHLVRTSHFPDTVPCNGQTLDLDGQAKM</sequence>
<dbReference type="OrthoDB" id="10259236at2759"/>
<gene>
    <name evidence="1" type="ORF">EXIGLDRAFT_768379</name>
</gene>
<dbReference type="InParanoid" id="A0A165IB00"/>
<dbReference type="Proteomes" id="UP000077266">
    <property type="component" value="Unassembled WGS sequence"/>
</dbReference>
<dbReference type="AlphaFoldDB" id="A0A165IB00"/>
<protein>
    <submittedName>
        <fullName evidence="1">Uncharacterized protein</fullName>
    </submittedName>
</protein>
<evidence type="ECO:0000313" key="2">
    <source>
        <dbReference type="Proteomes" id="UP000077266"/>
    </source>
</evidence>
<proteinExistence type="predicted"/>